<comment type="caution">
    <text evidence="1">The sequence shown here is derived from an EMBL/GenBank/DDBJ whole genome shotgun (WGS) entry which is preliminary data.</text>
</comment>
<dbReference type="InterPro" id="IPR036390">
    <property type="entry name" value="WH_DNA-bd_sf"/>
</dbReference>
<evidence type="ECO:0000313" key="1">
    <source>
        <dbReference type="EMBL" id="EQD46095.1"/>
    </source>
</evidence>
<sequence>MSAPAPVREARGFSSAKREILLYLKRTPDASLAEIARASDISKAAALGHLQELETERWIERSYRRGSVGRPAVCFRLAEGSDGLFPQGYGEMSRCALAFIERRLGRPAVVELLQERAREVADLNRARLASGDLRARVSKLARIRTEGGYMAELGARRRDAIEMREHNCPILTVAQEYP</sequence>
<dbReference type="Pfam" id="PF13412">
    <property type="entry name" value="HTH_24"/>
    <property type="match status" value="1"/>
</dbReference>
<proteinExistence type="predicted"/>
<dbReference type="SUPFAM" id="SSF46785">
    <property type="entry name" value="Winged helix' DNA-binding domain"/>
    <property type="match status" value="1"/>
</dbReference>
<gene>
    <name evidence="1" type="ORF">B1B_12749</name>
</gene>
<protein>
    <submittedName>
        <fullName evidence="1">Transcriptional regulator</fullName>
    </submittedName>
</protein>
<feature type="non-terminal residue" evidence="1">
    <location>
        <position position="178"/>
    </location>
</feature>
<accession>T1AVL1</accession>
<reference evidence="1" key="2">
    <citation type="journal article" date="2014" name="ISME J.">
        <title>Microbial stratification in low pH oxic and suboxic macroscopic growths along an acid mine drainage.</title>
        <authorList>
            <person name="Mendez-Garcia C."/>
            <person name="Mesa V."/>
            <person name="Sprenger R.R."/>
            <person name="Richter M."/>
            <person name="Diez M.S."/>
            <person name="Solano J."/>
            <person name="Bargiela R."/>
            <person name="Golyshina O.V."/>
            <person name="Manteca A."/>
            <person name="Ramos J.L."/>
            <person name="Gallego J.R."/>
            <person name="Llorente I."/>
            <person name="Martins Dos Santos V.A."/>
            <person name="Jensen O.N."/>
            <person name="Pelaez A.I."/>
            <person name="Sanchez J."/>
            <person name="Ferrer M."/>
        </authorList>
    </citation>
    <scope>NUCLEOTIDE SEQUENCE</scope>
</reference>
<name>T1AVL1_9ZZZZ</name>
<dbReference type="EMBL" id="AUZY01008373">
    <property type="protein sequence ID" value="EQD46095.1"/>
    <property type="molecule type" value="Genomic_DNA"/>
</dbReference>
<dbReference type="AlphaFoldDB" id="T1AVL1"/>
<organism evidence="1">
    <name type="scientific">mine drainage metagenome</name>
    <dbReference type="NCBI Taxonomy" id="410659"/>
    <lineage>
        <taxon>unclassified sequences</taxon>
        <taxon>metagenomes</taxon>
        <taxon>ecological metagenomes</taxon>
    </lineage>
</organism>
<reference evidence="1" key="1">
    <citation type="submission" date="2013-08" db="EMBL/GenBank/DDBJ databases">
        <authorList>
            <person name="Mendez C."/>
            <person name="Richter M."/>
            <person name="Ferrer M."/>
            <person name="Sanchez J."/>
        </authorList>
    </citation>
    <scope>NUCLEOTIDE SEQUENCE</scope>
</reference>
<dbReference type="Gene3D" id="1.10.10.10">
    <property type="entry name" value="Winged helix-like DNA-binding domain superfamily/Winged helix DNA-binding domain"/>
    <property type="match status" value="1"/>
</dbReference>
<dbReference type="InterPro" id="IPR036388">
    <property type="entry name" value="WH-like_DNA-bd_sf"/>
</dbReference>